<protein>
    <recommendedName>
        <fullName evidence="13">Cytochrome P450</fullName>
    </recommendedName>
</protein>
<dbReference type="InterPro" id="IPR050364">
    <property type="entry name" value="Cytochrome_P450_fung"/>
</dbReference>
<dbReference type="GO" id="GO:0005506">
    <property type="term" value="F:iron ion binding"/>
    <property type="evidence" value="ECO:0007669"/>
    <property type="project" value="InterPro"/>
</dbReference>
<dbReference type="PANTHER" id="PTHR46300">
    <property type="entry name" value="P450, PUTATIVE (EUROFUNG)-RELATED-RELATED"/>
    <property type="match status" value="1"/>
</dbReference>
<evidence type="ECO:0000256" key="8">
    <source>
        <dbReference type="ARBA" id="ARBA00023033"/>
    </source>
</evidence>
<evidence type="ECO:0000256" key="5">
    <source>
        <dbReference type="ARBA" id="ARBA00022723"/>
    </source>
</evidence>
<comment type="pathway">
    <text evidence="2">Secondary metabolite biosynthesis.</text>
</comment>
<dbReference type="VEuPathDB" id="FungiDB:SCHCODRAFT_02492961"/>
<dbReference type="PRINTS" id="PR00463">
    <property type="entry name" value="EP450I"/>
</dbReference>
<dbReference type="eggNOG" id="KOG0156">
    <property type="taxonomic scope" value="Eukaryota"/>
</dbReference>
<accession>D8Q024</accession>
<keyword evidence="12" id="KW-1185">Reference proteome</keyword>
<dbReference type="GO" id="GO:0004497">
    <property type="term" value="F:monooxygenase activity"/>
    <property type="evidence" value="ECO:0007669"/>
    <property type="project" value="UniProtKB-KW"/>
</dbReference>
<comment type="similarity">
    <text evidence="3 10">Belongs to the cytochrome P450 family.</text>
</comment>
<dbReference type="InterPro" id="IPR002401">
    <property type="entry name" value="Cyt_P450_E_grp-I"/>
</dbReference>
<dbReference type="InterPro" id="IPR036396">
    <property type="entry name" value="Cyt_P450_sf"/>
</dbReference>
<dbReference type="Pfam" id="PF00067">
    <property type="entry name" value="p450"/>
    <property type="match status" value="1"/>
</dbReference>
<feature type="binding site" description="axial binding residue" evidence="9">
    <location>
        <position position="388"/>
    </location>
    <ligand>
        <name>heme</name>
        <dbReference type="ChEBI" id="CHEBI:30413"/>
    </ligand>
    <ligandPart>
        <name>Fe</name>
        <dbReference type="ChEBI" id="CHEBI:18248"/>
    </ligandPart>
</feature>
<proteinExistence type="inferred from homology"/>
<dbReference type="GO" id="GO:0016705">
    <property type="term" value="F:oxidoreductase activity, acting on paired donors, with incorporation or reduction of molecular oxygen"/>
    <property type="evidence" value="ECO:0007669"/>
    <property type="project" value="InterPro"/>
</dbReference>
<gene>
    <name evidence="11" type="ORF">SCHCODRAFT_66697</name>
</gene>
<dbReference type="Gene3D" id="1.10.630.10">
    <property type="entry name" value="Cytochrome P450"/>
    <property type="match status" value="1"/>
</dbReference>
<dbReference type="InterPro" id="IPR001128">
    <property type="entry name" value="Cyt_P450"/>
</dbReference>
<dbReference type="PANTHER" id="PTHR46300:SF7">
    <property type="entry name" value="P450, PUTATIVE (EUROFUNG)-RELATED"/>
    <property type="match status" value="1"/>
</dbReference>
<dbReference type="EMBL" id="GL377304">
    <property type="protein sequence ID" value="EFI99542.1"/>
    <property type="molecule type" value="Genomic_DNA"/>
</dbReference>
<dbReference type="Proteomes" id="UP000007431">
    <property type="component" value="Unassembled WGS sequence"/>
</dbReference>
<evidence type="ECO:0000256" key="9">
    <source>
        <dbReference type="PIRSR" id="PIRSR602401-1"/>
    </source>
</evidence>
<keyword evidence="5 9" id="KW-0479">Metal-binding</keyword>
<evidence type="ECO:0000313" key="11">
    <source>
        <dbReference type="EMBL" id="EFI99542.1"/>
    </source>
</evidence>
<evidence type="ECO:0000256" key="6">
    <source>
        <dbReference type="ARBA" id="ARBA00023002"/>
    </source>
</evidence>
<dbReference type="KEGG" id="scm:SCHCO_02492961"/>
<evidence type="ECO:0000256" key="7">
    <source>
        <dbReference type="ARBA" id="ARBA00023004"/>
    </source>
</evidence>
<keyword evidence="4 9" id="KW-0349">Heme</keyword>
<dbReference type="OrthoDB" id="2789670at2759"/>
<keyword evidence="7 9" id="KW-0408">Iron</keyword>
<keyword evidence="6 10" id="KW-0560">Oxidoreductase</keyword>
<evidence type="ECO:0000256" key="3">
    <source>
        <dbReference type="ARBA" id="ARBA00010617"/>
    </source>
</evidence>
<dbReference type="GO" id="GO:0020037">
    <property type="term" value="F:heme binding"/>
    <property type="evidence" value="ECO:0007669"/>
    <property type="project" value="InterPro"/>
</dbReference>
<evidence type="ECO:0000256" key="2">
    <source>
        <dbReference type="ARBA" id="ARBA00005179"/>
    </source>
</evidence>
<dbReference type="RefSeq" id="XP_003034445.1">
    <property type="nucleotide sequence ID" value="XM_003034399.1"/>
</dbReference>
<keyword evidence="8 10" id="KW-0503">Monooxygenase</keyword>
<dbReference type="GeneID" id="9586426"/>
<dbReference type="PROSITE" id="PS00086">
    <property type="entry name" value="CYTOCHROME_P450"/>
    <property type="match status" value="1"/>
</dbReference>
<dbReference type="PRINTS" id="PR00385">
    <property type="entry name" value="P450"/>
</dbReference>
<evidence type="ECO:0000256" key="1">
    <source>
        <dbReference type="ARBA" id="ARBA00001971"/>
    </source>
</evidence>
<dbReference type="CDD" id="cd11065">
    <property type="entry name" value="CYP64-like"/>
    <property type="match status" value="1"/>
</dbReference>
<sequence length="452" mass="50491">MPLGGWEWETFTRWAEQYGSIVSIRILGRTVVIVNSYGKAYEMMERKSQTYSSRPRLTMPAELMGWGDGLAFVEYGPRLRSYRRIFHRGLGSREAVSAYAHVQETHAKTFARSCWREPERFREHAVHMSGALVLAVAYGYHAKPDGDPIVRAANDAIEVFNLAASPSAYLVNLLPAMKYVPEWVPGAGFKRQARLWRPLYGRMVDAPFDYVKSALESQSADPSFVAQALSAATSKQQEEIIKHAAGSMFVAGSETTALVIHAFFFFMVLHPEVQKRAQAEVDSVVGHGIRLPENRDRDKLSYVEAMCKEVLRFHPPGPCGLPHASTQDDVQDGYFIPRGSTIIPNIWMMSRDAAVYSDADTFDPERFLGPTPEQDPREYVFGFGRRICPGRLLADASIFVTIAVCLALFDIRAEGALPDYKTTGGPINHICPFRCAIVPRHDDAVMAHLLGD</sequence>
<dbReference type="SUPFAM" id="SSF48264">
    <property type="entry name" value="Cytochrome P450"/>
    <property type="match status" value="1"/>
</dbReference>
<evidence type="ECO:0000313" key="12">
    <source>
        <dbReference type="Proteomes" id="UP000007431"/>
    </source>
</evidence>
<name>D8Q024_SCHCM</name>
<evidence type="ECO:0008006" key="13">
    <source>
        <dbReference type="Google" id="ProtNLM"/>
    </source>
</evidence>
<evidence type="ECO:0000256" key="4">
    <source>
        <dbReference type="ARBA" id="ARBA00022617"/>
    </source>
</evidence>
<reference evidence="11 12" key="1">
    <citation type="journal article" date="2010" name="Nat. Biotechnol.">
        <title>Genome sequence of the model mushroom Schizophyllum commune.</title>
        <authorList>
            <person name="Ohm R.A."/>
            <person name="de Jong J.F."/>
            <person name="Lugones L.G."/>
            <person name="Aerts A."/>
            <person name="Kothe E."/>
            <person name="Stajich J.E."/>
            <person name="de Vries R.P."/>
            <person name="Record E."/>
            <person name="Levasseur A."/>
            <person name="Baker S.E."/>
            <person name="Bartholomew K.A."/>
            <person name="Coutinho P.M."/>
            <person name="Erdmann S."/>
            <person name="Fowler T.J."/>
            <person name="Gathman A.C."/>
            <person name="Lombard V."/>
            <person name="Henrissat B."/>
            <person name="Knabe N."/>
            <person name="Kuees U."/>
            <person name="Lilly W.W."/>
            <person name="Lindquist E."/>
            <person name="Lucas S."/>
            <person name="Magnuson J.K."/>
            <person name="Piumi F."/>
            <person name="Raudaskoski M."/>
            <person name="Salamov A."/>
            <person name="Schmutz J."/>
            <person name="Schwarze F.W.M.R."/>
            <person name="vanKuyk P.A."/>
            <person name="Horton J.S."/>
            <person name="Grigoriev I.V."/>
            <person name="Woesten H.A.B."/>
        </authorList>
    </citation>
    <scope>NUCLEOTIDE SEQUENCE [LARGE SCALE GENOMIC DNA]</scope>
    <source>
        <strain evidence="12">H4-8 / FGSC 9210</strain>
    </source>
</reference>
<dbReference type="OMA" id="TEEHLPW"/>
<dbReference type="STRING" id="578458.D8Q024"/>
<dbReference type="HOGENOM" id="CLU_001570_2_3_1"/>
<organism evidence="12">
    <name type="scientific">Schizophyllum commune (strain H4-8 / FGSC 9210)</name>
    <name type="common">Split gill fungus</name>
    <dbReference type="NCBI Taxonomy" id="578458"/>
    <lineage>
        <taxon>Eukaryota</taxon>
        <taxon>Fungi</taxon>
        <taxon>Dikarya</taxon>
        <taxon>Basidiomycota</taxon>
        <taxon>Agaricomycotina</taxon>
        <taxon>Agaricomycetes</taxon>
        <taxon>Agaricomycetidae</taxon>
        <taxon>Agaricales</taxon>
        <taxon>Schizophyllaceae</taxon>
        <taxon>Schizophyllum</taxon>
    </lineage>
</organism>
<dbReference type="InterPro" id="IPR017972">
    <property type="entry name" value="Cyt_P450_CS"/>
</dbReference>
<dbReference type="InParanoid" id="D8Q024"/>
<dbReference type="AlphaFoldDB" id="D8Q024"/>
<comment type="cofactor">
    <cofactor evidence="1 9">
        <name>heme</name>
        <dbReference type="ChEBI" id="CHEBI:30413"/>
    </cofactor>
</comment>
<evidence type="ECO:0000256" key="10">
    <source>
        <dbReference type="RuleBase" id="RU000461"/>
    </source>
</evidence>